<dbReference type="Pfam" id="PF00535">
    <property type="entry name" value="Glycos_transf_2"/>
    <property type="match status" value="1"/>
</dbReference>
<dbReference type="PANTHER" id="PTHR43179:SF7">
    <property type="entry name" value="RHAMNOSYLTRANSFERASE WBBL"/>
    <property type="match status" value="1"/>
</dbReference>
<dbReference type="InterPro" id="IPR029044">
    <property type="entry name" value="Nucleotide-diphossugar_trans"/>
</dbReference>
<feature type="domain" description="Glycosyltransferase 2-like" evidence="2">
    <location>
        <begin position="432"/>
        <end position="541"/>
    </location>
</feature>
<dbReference type="Pfam" id="PF13524">
    <property type="entry name" value="Glyco_trans_1_2"/>
    <property type="match status" value="1"/>
</dbReference>
<reference evidence="4 5" key="1">
    <citation type="submission" date="2016-10" db="EMBL/GenBank/DDBJ databases">
        <authorList>
            <person name="de Groot N.N."/>
        </authorList>
    </citation>
    <scope>NUCLEOTIDE SEQUENCE [LARGE SCALE GENOMIC DNA]</scope>
    <source>
        <strain evidence="4 5">CGMCC 1.11147</strain>
    </source>
</reference>
<feature type="region of interest" description="Disordered" evidence="1">
    <location>
        <begin position="1"/>
        <end position="41"/>
    </location>
</feature>
<dbReference type="PANTHER" id="PTHR43179">
    <property type="entry name" value="RHAMNOSYLTRANSFERASE WBBL"/>
    <property type="match status" value="1"/>
</dbReference>
<sequence length="1034" mass="112996">MTSDRALPGPGPRRLWSRVRRAASSEPAPLAEGQPAADGPSREARLLLESPLFDADWYSREVVRPMRRRAAVTHYLRTGAARGLTPHPLFQPAHFTEQLGRDLGDRNPFVVYVRRQAWGTATHPLFDVQRYLKAVPEAREHPGGPLGHYAEHGPAADLAGHPWLSGDLLAWVRERRDEWQERDDRRTRRWRTSYDESAGAEVAARHEHGPSRAPTVSVVALAGFDPEAWADTEASLAAQTLPPAEVVPVDGGVGDPRAVVEAVARTTGDLVAFVWAGDTWHPDRLRLLAAVAESEGATALADVLHVTRPSGEAWADHGPPPGELADRGVVDPARLLVAGDLLRDGLTDLGRPGGWEADLSVLLARRTTVRTVPVVGVERDGRRHQEARAQPRDRRPLVEHAHLDTWTDVVLNETLVDWEALAAREQRPGLVTVVIPTYDDATMTVAAVRAVVETDTGGPEVECVVWDNGSLAPVSVVLDALPLQHPGVRVLHSSVNHGFALGNNLAVPAAGGDTVVFLNNDTTVHDGWLAPLVDSLADPGVLAAQSLLLYPTGSIQSAGVAFPGQGGVPYSLLAGFPEEDAEGVSDLAFGALTGAAVALRFTDVVALHGFDPVFRNGMEDIDLCLRLSQRRSGRFVVRDDSRVTHHESRTPGRFDAFVQNRVLYLDRWEGRAPRDDADLWAAAGFTVVGHRVRHGETSRRALAVPEPTLVRTERLPGRAQVSEALPRLRWAIKNPASAGPLGDLWGDTHFAKAVAKALRSLGQEVVVDRRPEFDRATGCHDDVALVLRGLTSYPVTPEHVTIAWVISHPETVGRVEATSYDRVLAASASWARARSSDWGISVEPLLQATDPSLFHPERARPDTGHPVLFVGSSRQEYRPIVRDAVEQGLPLSIYGKDWRQFVPRRFVKGDYLPNTELGAAYRSAGVVLNDHWGEMRQQGFVSNRLFDAVASGARVVSDEVDGLAELFGDAVQVWHTPEDLTRLSSLRDPDTVFGDDDHRRSVAARVAREHSFAARAERLVQVAVEARRERGFRD</sequence>
<proteinExistence type="predicted"/>
<dbReference type="GO" id="GO:0016740">
    <property type="term" value="F:transferase activity"/>
    <property type="evidence" value="ECO:0007669"/>
    <property type="project" value="UniProtKB-KW"/>
</dbReference>
<evidence type="ECO:0000313" key="5">
    <source>
        <dbReference type="Proteomes" id="UP000199004"/>
    </source>
</evidence>
<keyword evidence="5" id="KW-1185">Reference proteome</keyword>
<evidence type="ECO:0000259" key="3">
    <source>
        <dbReference type="Pfam" id="PF13524"/>
    </source>
</evidence>
<keyword evidence="4" id="KW-0808">Transferase</keyword>
<evidence type="ECO:0000313" key="4">
    <source>
        <dbReference type="EMBL" id="SDM62798.1"/>
    </source>
</evidence>
<dbReference type="InterPro" id="IPR055259">
    <property type="entry name" value="YkvP/CgeB_Glyco_trans-like"/>
</dbReference>
<dbReference type="EMBL" id="FNIC01000001">
    <property type="protein sequence ID" value="SDM62798.1"/>
    <property type="molecule type" value="Genomic_DNA"/>
</dbReference>
<evidence type="ECO:0000259" key="2">
    <source>
        <dbReference type="Pfam" id="PF00535"/>
    </source>
</evidence>
<dbReference type="Gene3D" id="3.90.550.10">
    <property type="entry name" value="Spore Coat Polysaccharide Biosynthesis Protein SpsA, Chain A"/>
    <property type="match status" value="1"/>
</dbReference>
<feature type="domain" description="Spore protein YkvP/CgeB glycosyl transferase-like" evidence="3">
    <location>
        <begin position="879"/>
        <end position="1020"/>
    </location>
</feature>
<accession>A0A1G9USA4</accession>
<feature type="region of interest" description="Disordered" evidence="1">
    <location>
        <begin position="181"/>
        <end position="209"/>
    </location>
</feature>
<protein>
    <submittedName>
        <fullName evidence="4">Glycosyltransferase, GT2 family</fullName>
    </submittedName>
</protein>
<dbReference type="STRING" id="1005944.SAMN05192576_0530"/>
<dbReference type="RefSeq" id="WP_143016065.1">
    <property type="nucleotide sequence ID" value="NZ_BKAE01000004.1"/>
</dbReference>
<dbReference type="Proteomes" id="UP000199004">
    <property type="component" value="Unassembled WGS sequence"/>
</dbReference>
<dbReference type="AlphaFoldDB" id="A0A1G9USA4"/>
<organism evidence="4 5">
    <name type="scientific">Nocardioides szechwanensis</name>
    <dbReference type="NCBI Taxonomy" id="1005944"/>
    <lineage>
        <taxon>Bacteria</taxon>
        <taxon>Bacillati</taxon>
        <taxon>Actinomycetota</taxon>
        <taxon>Actinomycetes</taxon>
        <taxon>Propionibacteriales</taxon>
        <taxon>Nocardioidaceae</taxon>
        <taxon>Nocardioides</taxon>
    </lineage>
</organism>
<dbReference type="OrthoDB" id="5165900at2"/>
<name>A0A1G9USA4_9ACTN</name>
<evidence type="ECO:0000256" key="1">
    <source>
        <dbReference type="SAM" id="MobiDB-lite"/>
    </source>
</evidence>
<gene>
    <name evidence="4" type="ORF">SAMN05192576_0530</name>
</gene>
<dbReference type="InterPro" id="IPR001173">
    <property type="entry name" value="Glyco_trans_2-like"/>
</dbReference>
<dbReference type="SUPFAM" id="SSF53448">
    <property type="entry name" value="Nucleotide-diphospho-sugar transferases"/>
    <property type="match status" value="2"/>
</dbReference>